<dbReference type="RefSeq" id="WP_129831880.1">
    <property type="nucleotide sequence ID" value="NZ_CP035704.1"/>
</dbReference>
<dbReference type="Gene3D" id="1.25.40.10">
    <property type="entry name" value="Tetratricopeptide repeat domain"/>
    <property type="match status" value="1"/>
</dbReference>
<dbReference type="InterPro" id="IPR011990">
    <property type="entry name" value="TPR-like_helical_dom_sf"/>
</dbReference>
<keyword evidence="3" id="KW-0812">Transmembrane</keyword>
<dbReference type="Proteomes" id="UP000291562">
    <property type="component" value="Chromosome"/>
</dbReference>
<name>A0A411HGL4_9GAMM</name>
<proteinExistence type="predicted"/>
<feature type="transmembrane region" description="Helical" evidence="3">
    <location>
        <begin position="55"/>
        <end position="72"/>
    </location>
</feature>
<evidence type="ECO:0000256" key="1">
    <source>
        <dbReference type="SAM" id="Coils"/>
    </source>
</evidence>
<dbReference type="EMBL" id="CP035704">
    <property type="protein sequence ID" value="QBB69623.1"/>
    <property type="molecule type" value="Genomic_DNA"/>
</dbReference>
<feature type="region of interest" description="Disordered" evidence="2">
    <location>
        <begin position="1"/>
        <end position="20"/>
    </location>
</feature>
<evidence type="ECO:0000256" key="3">
    <source>
        <dbReference type="SAM" id="Phobius"/>
    </source>
</evidence>
<keyword evidence="3" id="KW-0472">Membrane</keyword>
<evidence type="ECO:0008006" key="6">
    <source>
        <dbReference type="Google" id="ProtNLM"/>
    </source>
</evidence>
<keyword evidence="3" id="KW-1133">Transmembrane helix</keyword>
<dbReference type="AlphaFoldDB" id="A0A411HGL4"/>
<evidence type="ECO:0000313" key="4">
    <source>
        <dbReference type="EMBL" id="QBB69623.1"/>
    </source>
</evidence>
<gene>
    <name evidence="4" type="ORF">ELE36_04095</name>
</gene>
<sequence length="545" mass="58601">MTETPRNRPSHTREEPRFGSIDAAQDAVSQRAVMRADVRTTRHGGSSSTRRGGGFWLWLLIGIVAVAALGYFNQEKLRRLLPNTELNDLIARGNQALAQNKLSGTHGDSARELFQSVRVLEPDNEQARAGLDQVGLHMLAQAREALQNKDYPAAHIMLDGAQELLAGGAELEKFQADLHAAESRGSQTEAVLQKADAALAAGKLLGAGGAASLYQQVASADAGNALAQNGLKKVAAALANQTRDAIAAGKLDLANQHIGELAQLNASYPDVPELRGQLAKARSDAQADQTAALTQGVERGEAELHAGHFSGDDGAAEAIFQDLLKRDPANARAKAGLRAVAQALIVQANAALDDNHVDVADKLLSHAEKLGNTGAELQAARNHLREAREQLDIENQRTQISPEQQNRIRQLLLQANRALATGNLIVPPGDCAFDKFRAVLAIDGNNAQALDGLKRLPQRARELFERELHSNQPGKARIQLDALADSEPDAAGLSAMRRRLANAYLDQAEQRMADGVPTDAFRALKNAREIDPQNPRIADVDQKLR</sequence>
<organism evidence="4 5">
    <name type="scientific">Pseudolysobacter antarcticus</name>
    <dbReference type="NCBI Taxonomy" id="2511995"/>
    <lineage>
        <taxon>Bacteria</taxon>
        <taxon>Pseudomonadati</taxon>
        <taxon>Pseudomonadota</taxon>
        <taxon>Gammaproteobacteria</taxon>
        <taxon>Lysobacterales</taxon>
        <taxon>Rhodanobacteraceae</taxon>
        <taxon>Pseudolysobacter</taxon>
    </lineage>
</organism>
<accession>A0A411HGL4</accession>
<reference evidence="4 5" key="1">
    <citation type="submission" date="2019-01" db="EMBL/GenBank/DDBJ databases">
        <title>Pseudolysobacter antarctica gen. nov., sp. nov., isolated from Fildes Peninsula, Antarctica.</title>
        <authorList>
            <person name="Wei Z."/>
            <person name="Peng F."/>
        </authorList>
    </citation>
    <scope>NUCLEOTIDE SEQUENCE [LARGE SCALE GENOMIC DNA]</scope>
    <source>
        <strain evidence="4 5">AQ6-296</strain>
    </source>
</reference>
<dbReference type="KEGG" id="xbc:ELE36_04095"/>
<protein>
    <recommendedName>
        <fullName evidence="6">Tetratricopeptide repeat protein</fullName>
    </recommendedName>
</protein>
<evidence type="ECO:0000256" key="2">
    <source>
        <dbReference type="SAM" id="MobiDB-lite"/>
    </source>
</evidence>
<evidence type="ECO:0000313" key="5">
    <source>
        <dbReference type="Proteomes" id="UP000291562"/>
    </source>
</evidence>
<feature type="coiled-coil region" evidence="1">
    <location>
        <begin position="370"/>
        <end position="397"/>
    </location>
</feature>
<keyword evidence="5" id="KW-1185">Reference proteome</keyword>
<keyword evidence="1" id="KW-0175">Coiled coil</keyword>
<dbReference type="OrthoDB" id="5935824at2"/>